<dbReference type="PROSITE" id="PS50994">
    <property type="entry name" value="INTEGRASE"/>
    <property type="match status" value="1"/>
</dbReference>
<dbReference type="InterPro" id="IPR001584">
    <property type="entry name" value="Integrase_cat-core"/>
</dbReference>
<dbReference type="Pfam" id="PF00665">
    <property type="entry name" value="rve"/>
    <property type="match status" value="1"/>
</dbReference>
<sequence length="117" mass="13504">MRFPNQVWSTDVTYVQIGGRHMYLTAVIDWYSRYIVSWRLSDTMRAREVVACARNAFEARGTPSVMNSDQVSVFGSEEYVTLLESRHVAQSMDGRARWRDNVLMEVTYNSLRTLTAA</sequence>
<dbReference type="Gene3D" id="3.30.420.10">
    <property type="entry name" value="Ribonuclease H-like superfamily/Ribonuclease H"/>
    <property type="match status" value="1"/>
</dbReference>
<dbReference type="RefSeq" id="WP_330958808.1">
    <property type="nucleotide sequence ID" value="NZ_JAZGJQ010000012.1"/>
</dbReference>
<comment type="caution">
    <text evidence="2">The sequence shown here is derived from an EMBL/GenBank/DDBJ whole genome shotgun (WGS) entry which is preliminary data.</text>
</comment>
<dbReference type="PANTHER" id="PTHR46889:SF4">
    <property type="entry name" value="TRANSPOSASE INSO FOR INSERTION SEQUENCE ELEMENT IS911B-RELATED"/>
    <property type="match status" value="1"/>
</dbReference>
<organism evidence="2 3">
    <name type="scientific">Olsenella absiana</name>
    <dbReference type="NCBI Taxonomy" id="3115222"/>
    <lineage>
        <taxon>Bacteria</taxon>
        <taxon>Bacillati</taxon>
        <taxon>Actinomycetota</taxon>
        <taxon>Coriobacteriia</taxon>
        <taxon>Coriobacteriales</taxon>
        <taxon>Atopobiaceae</taxon>
        <taxon>Olsenella</taxon>
    </lineage>
</organism>
<accession>A0ABU7RBS1</accession>
<feature type="domain" description="Integrase catalytic" evidence="1">
    <location>
        <begin position="1"/>
        <end position="117"/>
    </location>
</feature>
<name>A0ABU7RBS1_9ACTN</name>
<reference evidence="2 3" key="1">
    <citation type="submission" date="2024-01" db="EMBL/GenBank/DDBJ databases">
        <title>Description of Olsenella sp. nov., isolated from pig feces.</title>
        <authorList>
            <person name="Chang Y.-H."/>
        </authorList>
    </citation>
    <scope>NUCLEOTIDE SEQUENCE [LARGE SCALE GENOMIC DNA]</scope>
    <source>
        <strain evidence="2 3">YH-ols2223</strain>
    </source>
</reference>
<keyword evidence="3" id="KW-1185">Reference proteome</keyword>
<proteinExistence type="predicted"/>
<protein>
    <submittedName>
        <fullName evidence="2">DDE-type integrase/transposase/recombinase</fullName>
    </submittedName>
</protein>
<dbReference type="SUPFAM" id="SSF53098">
    <property type="entry name" value="Ribonuclease H-like"/>
    <property type="match status" value="1"/>
</dbReference>
<evidence type="ECO:0000259" key="1">
    <source>
        <dbReference type="PROSITE" id="PS50994"/>
    </source>
</evidence>
<dbReference type="PANTHER" id="PTHR46889">
    <property type="entry name" value="TRANSPOSASE INSF FOR INSERTION SEQUENCE IS3B-RELATED"/>
    <property type="match status" value="1"/>
</dbReference>
<dbReference type="EMBL" id="JAZGJQ010000012">
    <property type="protein sequence ID" value="MEE6148043.1"/>
    <property type="molecule type" value="Genomic_DNA"/>
</dbReference>
<dbReference type="Proteomes" id="UP001332931">
    <property type="component" value="Unassembled WGS sequence"/>
</dbReference>
<gene>
    <name evidence="2" type="ORF">VXJ25_08630</name>
</gene>
<dbReference type="InterPro" id="IPR036397">
    <property type="entry name" value="RNaseH_sf"/>
</dbReference>
<dbReference type="InterPro" id="IPR050900">
    <property type="entry name" value="Transposase_IS3/IS150/IS904"/>
</dbReference>
<evidence type="ECO:0000313" key="2">
    <source>
        <dbReference type="EMBL" id="MEE6148043.1"/>
    </source>
</evidence>
<dbReference type="InterPro" id="IPR012337">
    <property type="entry name" value="RNaseH-like_sf"/>
</dbReference>
<evidence type="ECO:0000313" key="3">
    <source>
        <dbReference type="Proteomes" id="UP001332931"/>
    </source>
</evidence>